<comment type="caution">
    <text evidence="3">The sequence shown here is derived from an EMBL/GenBank/DDBJ whole genome shotgun (WGS) entry which is preliminary data.</text>
</comment>
<organism evidence="3 4">
    <name type="scientific">Kibdelosporangium persicum</name>
    <dbReference type="NCBI Taxonomy" id="2698649"/>
    <lineage>
        <taxon>Bacteria</taxon>
        <taxon>Bacillati</taxon>
        <taxon>Actinomycetota</taxon>
        <taxon>Actinomycetes</taxon>
        <taxon>Pseudonocardiales</taxon>
        <taxon>Pseudonocardiaceae</taxon>
        <taxon>Kibdelosporangium</taxon>
    </lineage>
</organism>
<keyword evidence="1" id="KW-0732">Signal</keyword>
<dbReference type="Gene3D" id="2.60.40.10">
    <property type="entry name" value="Immunoglobulins"/>
    <property type="match status" value="1"/>
</dbReference>
<dbReference type="InterPro" id="IPR035986">
    <property type="entry name" value="PKD_dom_sf"/>
</dbReference>
<dbReference type="InterPro" id="IPR011041">
    <property type="entry name" value="Quinoprot_gluc/sorb_DH_b-prop"/>
</dbReference>
<feature type="domain" description="PKD" evidence="2">
    <location>
        <begin position="460"/>
        <end position="544"/>
    </location>
</feature>
<dbReference type="PROSITE" id="PS50093">
    <property type="entry name" value="PKD"/>
    <property type="match status" value="1"/>
</dbReference>
<evidence type="ECO:0000313" key="3">
    <source>
        <dbReference type="EMBL" id="NRN63158.1"/>
    </source>
</evidence>
<dbReference type="Pfam" id="PF18911">
    <property type="entry name" value="PKD_4"/>
    <property type="match status" value="1"/>
</dbReference>
<dbReference type="Pfam" id="PF07995">
    <property type="entry name" value="GSDH"/>
    <property type="match status" value="2"/>
</dbReference>
<protein>
    <submittedName>
        <fullName evidence="3">Glucose/arabinose dehydrogenase, beta-propeller fold</fullName>
    </submittedName>
</protein>
<accession>A0ABX2EVU7</accession>
<dbReference type="Gene3D" id="2.120.10.30">
    <property type="entry name" value="TolB, C-terminal domain"/>
    <property type="match status" value="1"/>
</dbReference>
<dbReference type="InterPro" id="IPR012938">
    <property type="entry name" value="Glc/Sorbosone_DH"/>
</dbReference>
<dbReference type="InterPro" id="IPR022409">
    <property type="entry name" value="PKD/Chitinase_dom"/>
</dbReference>
<reference evidence="3 4" key="1">
    <citation type="submission" date="2020-01" db="EMBL/GenBank/DDBJ databases">
        <title>Kibdelosporangium persica a novel Actinomycetes from a hot desert in Iran.</title>
        <authorList>
            <person name="Safaei N."/>
            <person name="Zaburannyi N."/>
            <person name="Mueller R."/>
            <person name="Wink J."/>
        </authorList>
    </citation>
    <scope>NUCLEOTIDE SEQUENCE [LARGE SCALE GENOMIC DNA]</scope>
    <source>
        <strain evidence="3 4">4NS15</strain>
    </source>
</reference>
<dbReference type="PANTHER" id="PTHR19328:SF13">
    <property type="entry name" value="HIPL1 PROTEIN"/>
    <property type="match status" value="1"/>
</dbReference>
<sequence length="739" mass="76867">MKRLISVLVLLAGALVGLPGGLVASAAVPAGFTDTAVISGLSAPTQAAFSPDGRVFIAEKSGIVKVYDGLGDTTPTVFADLRPQVHDFWDRGLLGLALHPQFPVTPHVYVLYTYDYLGWGDVCPDPPGATNQGCLVQGRLSRLIANGNTASAEQVVLTDWCQQYPSHSIGSLAFGPDGALYVSGGDGASFNFADWGQVGNPCGDPPGAAGTNLSPPTALGGALRSQSVRRAADQPRTLDGTVIRIDPATGAGMPGNPFASSTNANAKRVIAYGLRNPFRMGVRPGTNELWVGDVGWGTWEEVNRISNMTDGVAENFGWPCYEGGARQSGYDNANLTSCENLYGTGQNAPHFAYNHSNNVVAGDGCPTGSSSVGGMAFENNSNYPAEYRGALFFADASRGCIWAMRRNASGTPDPSMITPFVTGAAVPVHILSGPGGDIFYVALNGGQLRRVSYPTGNRAPTAVATANPTSGAVPLNVQFSGSGSSDPDAQALAYAWDLDGDGAFDDSTAVNPARTYTTDAIVPVKLRVTDPGGLTDTATVVVTAGNPANPDPVPVIDTPDTTLRWKVGDPITFSGRATDAQDGPLAASALTWTLLLQHCPSNCHSHTVQTFSGTANGGFSAPDHEYPSYLELVLTARDSSGRTASTSVRLDPRTVVLTFASNPSGRTLTHFSTSATAPFTRTVIVGSANTISAPSPQGSGLVRYCFRSWSDGGAQSHTITAPATPTTYTASFRTALLSC</sequence>
<keyword evidence="4" id="KW-1185">Reference proteome</keyword>
<feature type="chain" id="PRO_5046325583" evidence="1">
    <location>
        <begin position="27"/>
        <end position="739"/>
    </location>
</feature>
<feature type="signal peptide" evidence="1">
    <location>
        <begin position="1"/>
        <end position="26"/>
    </location>
</feature>
<gene>
    <name evidence="3" type="ORF">GC106_3590</name>
</gene>
<dbReference type="EMBL" id="JAAATY010000001">
    <property type="protein sequence ID" value="NRN63158.1"/>
    <property type="molecule type" value="Genomic_DNA"/>
</dbReference>
<evidence type="ECO:0000313" key="4">
    <source>
        <dbReference type="Proteomes" id="UP000763557"/>
    </source>
</evidence>
<dbReference type="CDD" id="cd00146">
    <property type="entry name" value="PKD"/>
    <property type="match status" value="1"/>
</dbReference>
<dbReference type="SUPFAM" id="SSF50952">
    <property type="entry name" value="Soluble quinoprotein glucose dehydrogenase"/>
    <property type="match status" value="1"/>
</dbReference>
<dbReference type="InterPro" id="IPR013783">
    <property type="entry name" value="Ig-like_fold"/>
</dbReference>
<proteinExistence type="predicted"/>
<evidence type="ECO:0000256" key="1">
    <source>
        <dbReference type="SAM" id="SignalP"/>
    </source>
</evidence>
<dbReference type="SMART" id="SM00089">
    <property type="entry name" value="PKD"/>
    <property type="match status" value="1"/>
</dbReference>
<dbReference type="RefSeq" id="WP_173123628.1">
    <property type="nucleotide sequence ID" value="NZ_CBCSGW010000061.1"/>
</dbReference>
<dbReference type="Proteomes" id="UP000763557">
    <property type="component" value="Unassembled WGS sequence"/>
</dbReference>
<name>A0ABX2EVU7_9PSEU</name>
<dbReference type="PANTHER" id="PTHR19328">
    <property type="entry name" value="HEDGEHOG-INTERACTING PROTEIN"/>
    <property type="match status" value="1"/>
</dbReference>
<evidence type="ECO:0000259" key="2">
    <source>
        <dbReference type="PROSITE" id="PS50093"/>
    </source>
</evidence>
<dbReference type="InterPro" id="IPR000601">
    <property type="entry name" value="PKD_dom"/>
</dbReference>
<dbReference type="InterPro" id="IPR011042">
    <property type="entry name" value="6-blade_b-propeller_TolB-like"/>
</dbReference>
<dbReference type="SUPFAM" id="SSF49299">
    <property type="entry name" value="PKD domain"/>
    <property type="match status" value="1"/>
</dbReference>